<sequence>MSFITDMIHNMMEDPVSVRSHARKELKDLDAGAHAFREHTSRPLRMANWWQQPDRTFILTSEKLACEGQDGKGTKYMATPTSRANSLQSMLDLYDRQERAKQDAAQDAIDARA</sequence>
<name>A0A2R5G7S5_9STRA</name>
<comment type="caution">
    <text evidence="1">The sequence shown here is derived from an EMBL/GenBank/DDBJ whole genome shotgun (WGS) entry which is preliminary data.</text>
</comment>
<gene>
    <name evidence="1" type="ORF">FCC1311_033292</name>
</gene>
<proteinExistence type="predicted"/>
<accession>A0A2R5G7S5</accession>
<organism evidence="1 2">
    <name type="scientific">Hondaea fermentalgiana</name>
    <dbReference type="NCBI Taxonomy" id="2315210"/>
    <lineage>
        <taxon>Eukaryota</taxon>
        <taxon>Sar</taxon>
        <taxon>Stramenopiles</taxon>
        <taxon>Bigyra</taxon>
        <taxon>Labyrinthulomycetes</taxon>
        <taxon>Thraustochytrida</taxon>
        <taxon>Thraustochytriidae</taxon>
        <taxon>Hondaea</taxon>
    </lineage>
</organism>
<evidence type="ECO:0000313" key="1">
    <source>
        <dbReference type="EMBL" id="GBG27106.1"/>
    </source>
</evidence>
<dbReference type="InParanoid" id="A0A2R5G7S5"/>
<evidence type="ECO:0000313" key="2">
    <source>
        <dbReference type="Proteomes" id="UP000241890"/>
    </source>
</evidence>
<dbReference type="Proteomes" id="UP000241890">
    <property type="component" value="Unassembled WGS sequence"/>
</dbReference>
<dbReference type="AlphaFoldDB" id="A0A2R5G7S5"/>
<dbReference type="EMBL" id="BEYU01000027">
    <property type="protein sequence ID" value="GBG27106.1"/>
    <property type="molecule type" value="Genomic_DNA"/>
</dbReference>
<reference evidence="1 2" key="1">
    <citation type="submission" date="2017-12" db="EMBL/GenBank/DDBJ databases">
        <title>Sequencing, de novo assembly and annotation of complete genome of a new Thraustochytrid species, strain FCC1311.</title>
        <authorList>
            <person name="Sedici K."/>
            <person name="Godart F."/>
            <person name="Aiese Cigliano R."/>
            <person name="Sanseverino W."/>
            <person name="Barakat M."/>
            <person name="Ortet P."/>
            <person name="Marechal E."/>
            <person name="Cagnac O."/>
            <person name="Amato A."/>
        </authorList>
    </citation>
    <scope>NUCLEOTIDE SEQUENCE [LARGE SCALE GENOMIC DNA]</scope>
</reference>
<protein>
    <submittedName>
        <fullName evidence="1">Uncharacterized protein</fullName>
    </submittedName>
</protein>
<keyword evidence="2" id="KW-1185">Reference proteome</keyword>